<sequence>DVRGAQELRDIVENVKDADNFAEVGIGLNPNCRQNGKFEEEKKRLGNVHIALGRNTGGYGGNIACMVHLDMVIYEATVKTDKDVLLQDGRLCV</sequence>
<name>A0A0F9BL35_9ZZZZ</name>
<feature type="non-terminal residue" evidence="1">
    <location>
        <position position="1"/>
    </location>
</feature>
<proteinExistence type="predicted"/>
<dbReference type="SUPFAM" id="SSF144052">
    <property type="entry name" value="Thermophilic metalloprotease-like"/>
    <property type="match status" value="1"/>
</dbReference>
<dbReference type="EMBL" id="LAZR01040424">
    <property type="protein sequence ID" value="KKL14527.1"/>
    <property type="molecule type" value="Genomic_DNA"/>
</dbReference>
<comment type="caution">
    <text evidence="1">The sequence shown here is derived from an EMBL/GenBank/DDBJ whole genome shotgun (WGS) entry which is preliminary data.</text>
</comment>
<reference evidence="1" key="1">
    <citation type="journal article" date="2015" name="Nature">
        <title>Complex archaea that bridge the gap between prokaryotes and eukaryotes.</title>
        <authorList>
            <person name="Spang A."/>
            <person name="Saw J.H."/>
            <person name="Jorgensen S.L."/>
            <person name="Zaremba-Niedzwiedzka K."/>
            <person name="Martijn J."/>
            <person name="Lind A.E."/>
            <person name="van Eijk R."/>
            <person name="Schleper C."/>
            <person name="Guy L."/>
            <person name="Ettema T.J."/>
        </authorList>
    </citation>
    <scope>NUCLEOTIDE SEQUENCE</scope>
</reference>
<evidence type="ECO:0008006" key="2">
    <source>
        <dbReference type="Google" id="ProtNLM"/>
    </source>
</evidence>
<evidence type="ECO:0000313" key="1">
    <source>
        <dbReference type="EMBL" id="KKL14527.1"/>
    </source>
</evidence>
<accession>A0A0F9BL35</accession>
<protein>
    <recommendedName>
        <fullName evidence="2">Leucyl aminopeptidase</fullName>
    </recommendedName>
</protein>
<organism evidence="1">
    <name type="scientific">marine sediment metagenome</name>
    <dbReference type="NCBI Taxonomy" id="412755"/>
    <lineage>
        <taxon>unclassified sequences</taxon>
        <taxon>metagenomes</taxon>
        <taxon>ecological metagenomes</taxon>
    </lineage>
</organism>
<dbReference type="AlphaFoldDB" id="A0A0F9BL35"/>
<gene>
    <name evidence="1" type="ORF">LCGC14_2514750</name>
</gene>